<accession>A0A2P7MU18</accession>
<evidence type="ECO:0000256" key="3">
    <source>
        <dbReference type="ARBA" id="ARBA00023002"/>
    </source>
</evidence>
<sequence>MGSTTSGQAPSNPTPARLAIALGDPAGIGAEVTLKALARAEWRSQQPLLVGCRRWLETSYQLLKPSSSEPLRDPAELEILDLPLVESCQPGRSTPACGAASFNWLTAAVELVQSGRCRALVTAPIAKASWHAAGHPYPGQTERLAELSGSPEASMLFTALAPAGHWRLNTLLATTHIPLAAVPQHLNGALVQRKLDKLLAFCQRSNPAPHLVVAGLNPHAGEAGRLGQEESTWLEATLEAWRRQHPEVQLEGPLPPDTCWLSAAAAWPGPRPGPDGYLALYHDQGLIPVKLLAFDAAVNTTLGLPFMRTSPDHGTGFAIAGQGLARADSMAAALITARDLG</sequence>
<dbReference type="Gene3D" id="3.40.718.10">
    <property type="entry name" value="Isopropylmalate Dehydrogenase"/>
    <property type="match status" value="1"/>
</dbReference>
<comment type="similarity">
    <text evidence="1">Belongs to the PdxA family. PdxA2 subfamily.</text>
</comment>
<dbReference type="Proteomes" id="UP000243002">
    <property type="component" value="Unassembled WGS sequence"/>
</dbReference>
<keyword evidence="6" id="KW-1185">Reference proteome</keyword>
<dbReference type="OrthoDB" id="9801783at2"/>
<organism evidence="5 6">
    <name type="scientific">Cyanobium usitatum str. Tous</name>
    <dbReference type="NCBI Taxonomy" id="2116684"/>
    <lineage>
        <taxon>Bacteria</taxon>
        <taxon>Bacillati</taxon>
        <taxon>Cyanobacteriota</taxon>
        <taxon>Cyanophyceae</taxon>
        <taxon>Synechococcales</taxon>
        <taxon>Prochlorococcaceae</taxon>
        <taxon>Cyanobium</taxon>
    </lineage>
</organism>
<gene>
    <name evidence="5" type="ORF">C7K55_09565</name>
</gene>
<dbReference type="InterPro" id="IPR005255">
    <property type="entry name" value="PdxA_fam"/>
</dbReference>
<dbReference type="GO" id="GO:0046872">
    <property type="term" value="F:metal ion binding"/>
    <property type="evidence" value="ECO:0007669"/>
    <property type="project" value="UniProtKB-KW"/>
</dbReference>
<evidence type="ECO:0000313" key="6">
    <source>
        <dbReference type="Proteomes" id="UP000243002"/>
    </source>
</evidence>
<reference evidence="5 6" key="1">
    <citation type="journal article" date="2018" name="Environ. Microbiol.">
        <title>Ecological and genomic features of two widespread freshwater picocyanobacteria.</title>
        <authorList>
            <person name="Cabello-Yeves P.J."/>
            <person name="Picazo A."/>
            <person name="Camacho A."/>
            <person name="Callieri C."/>
            <person name="Rosselli R."/>
            <person name="Roda-Garcia J.J."/>
            <person name="Coutinho F.H."/>
            <person name="Rodriguez-Valera F."/>
        </authorList>
    </citation>
    <scope>NUCLEOTIDE SEQUENCE [LARGE SCALE GENOMIC DNA]</scope>
    <source>
        <strain evidence="5 6">Tous</strain>
    </source>
</reference>
<dbReference type="PANTHER" id="PTHR30004">
    <property type="entry name" value="4-HYDROXYTHREONINE-4-PHOSPHATE DEHYDROGENASE"/>
    <property type="match status" value="1"/>
</dbReference>
<evidence type="ECO:0000256" key="2">
    <source>
        <dbReference type="ARBA" id="ARBA00022723"/>
    </source>
</evidence>
<keyword evidence="2" id="KW-0479">Metal-binding</keyword>
<dbReference type="NCBIfam" id="TIGR00557">
    <property type="entry name" value="pdxA"/>
    <property type="match status" value="1"/>
</dbReference>
<dbReference type="GO" id="GO:0051287">
    <property type="term" value="F:NAD binding"/>
    <property type="evidence" value="ECO:0007669"/>
    <property type="project" value="InterPro"/>
</dbReference>
<dbReference type="EMBL" id="PXXO01000010">
    <property type="protein sequence ID" value="PSJ04692.1"/>
    <property type="molecule type" value="Genomic_DNA"/>
</dbReference>
<dbReference type="NCBIfam" id="NF002744">
    <property type="entry name" value="PRK02746.1"/>
    <property type="match status" value="1"/>
</dbReference>
<dbReference type="PANTHER" id="PTHR30004:SF6">
    <property type="entry name" value="D-THREONATE 4-PHOSPHATE DEHYDROGENASE"/>
    <property type="match status" value="1"/>
</dbReference>
<dbReference type="RefSeq" id="WP_106632502.1">
    <property type="nucleotide sequence ID" value="NZ_PXXO01000010.1"/>
</dbReference>
<keyword evidence="3" id="KW-0560">Oxidoreductase</keyword>
<keyword evidence="4" id="KW-0520">NAD</keyword>
<evidence type="ECO:0000256" key="1">
    <source>
        <dbReference type="ARBA" id="ARBA00009464"/>
    </source>
</evidence>
<dbReference type="AlphaFoldDB" id="A0A2P7MU18"/>
<comment type="caution">
    <text evidence="5">The sequence shown here is derived from an EMBL/GenBank/DDBJ whole genome shotgun (WGS) entry which is preliminary data.</text>
</comment>
<dbReference type="GO" id="GO:0016491">
    <property type="term" value="F:oxidoreductase activity"/>
    <property type="evidence" value="ECO:0007669"/>
    <property type="project" value="UniProtKB-KW"/>
</dbReference>
<dbReference type="SUPFAM" id="SSF53659">
    <property type="entry name" value="Isocitrate/Isopropylmalate dehydrogenase-like"/>
    <property type="match status" value="1"/>
</dbReference>
<name>A0A2P7MU18_9CYAN</name>
<proteinExistence type="inferred from homology"/>
<evidence type="ECO:0000313" key="5">
    <source>
        <dbReference type="EMBL" id="PSJ04692.1"/>
    </source>
</evidence>
<dbReference type="Pfam" id="PF04166">
    <property type="entry name" value="PdxA"/>
    <property type="match status" value="1"/>
</dbReference>
<protein>
    <submittedName>
        <fullName evidence="5">4-hydroxythreonine-4-phosphate dehydrogenase PdxA</fullName>
    </submittedName>
</protein>
<evidence type="ECO:0000256" key="4">
    <source>
        <dbReference type="ARBA" id="ARBA00023027"/>
    </source>
</evidence>